<dbReference type="NCBIfam" id="TIGR00730">
    <property type="entry name" value="Rossman fold protein, TIGR00730 family"/>
    <property type="match status" value="1"/>
</dbReference>
<name>A0ABX2AW95_9BACT</name>
<gene>
    <name evidence="4" type="ORF">HPS55_12115</name>
</gene>
<sequence length="178" mass="19813">MKICIFCSANSNIAKTYFSATEELGRWMAEKGHTVVFGGCDLGLMECIGRTARENGARTIGVVPTKVEERGRTSRHIDVHIPCDNLSDRKELMMTQSDVFIALPGGIGTLDEIFTVAASATIGYHSKRIILYNVDGFWDSLIAMLDDLQQRGFVRGSWRDHIVTATNLEEIKRILGFL</sequence>
<dbReference type="EC" id="3.2.2.n1" evidence="3"/>
<keyword evidence="5" id="KW-1185">Reference proteome</keyword>
<dbReference type="GeneID" id="82158511"/>
<dbReference type="Gene3D" id="3.40.50.450">
    <property type="match status" value="1"/>
</dbReference>
<comment type="similarity">
    <text evidence="2 3">Belongs to the LOG family.</text>
</comment>
<comment type="catalytic activity">
    <reaction evidence="1">
        <text>AMP + H2O = D-ribose 5-phosphate + adenine</text>
        <dbReference type="Rhea" id="RHEA:20129"/>
        <dbReference type="ChEBI" id="CHEBI:15377"/>
        <dbReference type="ChEBI" id="CHEBI:16708"/>
        <dbReference type="ChEBI" id="CHEBI:78346"/>
        <dbReference type="ChEBI" id="CHEBI:456215"/>
        <dbReference type="EC" id="3.2.2.4"/>
    </reaction>
</comment>
<dbReference type="PANTHER" id="PTHR31223">
    <property type="entry name" value="LOG FAMILY PROTEIN YJL055W"/>
    <property type="match status" value="1"/>
</dbReference>
<dbReference type="Proteomes" id="UP001193734">
    <property type="component" value="Unassembled WGS sequence"/>
</dbReference>
<dbReference type="InterPro" id="IPR031100">
    <property type="entry name" value="LOG_fam"/>
</dbReference>
<reference evidence="4 5" key="1">
    <citation type="submission" date="2020-05" db="EMBL/GenBank/DDBJ databases">
        <title>Distinct polysaccharide utilization as determinants for interspecies competition between intestinal Prevotella spp.</title>
        <authorList>
            <person name="Galvez E.J.C."/>
            <person name="Iljazovic A."/>
            <person name="Strowig T."/>
        </authorList>
    </citation>
    <scope>NUCLEOTIDE SEQUENCE [LARGE SCALE GENOMIC DNA]</scope>
    <source>
        <strain evidence="4 5">PROD</strain>
    </source>
</reference>
<evidence type="ECO:0000313" key="4">
    <source>
        <dbReference type="EMBL" id="NPE15052.1"/>
    </source>
</evidence>
<organism evidence="4 5">
    <name type="scientific">Xylanibacter rodentium</name>
    <dbReference type="NCBI Taxonomy" id="2736289"/>
    <lineage>
        <taxon>Bacteria</taxon>
        <taxon>Pseudomonadati</taxon>
        <taxon>Bacteroidota</taxon>
        <taxon>Bacteroidia</taxon>
        <taxon>Bacteroidales</taxon>
        <taxon>Prevotellaceae</taxon>
        <taxon>Xylanibacter</taxon>
    </lineage>
</organism>
<comment type="caution">
    <text evidence="4">The sequence shown here is derived from an EMBL/GenBank/DDBJ whole genome shotgun (WGS) entry which is preliminary data.</text>
</comment>
<dbReference type="RefSeq" id="WP_172174455.1">
    <property type="nucleotide sequence ID" value="NZ_CASGIA010000026.1"/>
</dbReference>
<keyword evidence="3" id="KW-0378">Hydrolase</keyword>
<accession>A0ABX2AW95</accession>
<evidence type="ECO:0000313" key="5">
    <source>
        <dbReference type="Proteomes" id="UP001193734"/>
    </source>
</evidence>
<dbReference type="InterPro" id="IPR005269">
    <property type="entry name" value="LOG"/>
</dbReference>
<dbReference type="SUPFAM" id="SSF102405">
    <property type="entry name" value="MCP/YpsA-like"/>
    <property type="match status" value="1"/>
</dbReference>
<protein>
    <recommendedName>
        <fullName evidence="3">Cytokinin riboside 5'-monophosphate phosphoribohydrolase</fullName>
        <ecNumber evidence="3">3.2.2.n1</ecNumber>
    </recommendedName>
</protein>
<evidence type="ECO:0000256" key="2">
    <source>
        <dbReference type="ARBA" id="ARBA00006763"/>
    </source>
</evidence>
<keyword evidence="3" id="KW-0203">Cytokinin biosynthesis</keyword>
<proteinExistence type="inferred from homology"/>
<dbReference type="PANTHER" id="PTHR31223:SF70">
    <property type="entry name" value="LOG FAMILY PROTEIN YJL055W"/>
    <property type="match status" value="1"/>
</dbReference>
<evidence type="ECO:0000256" key="1">
    <source>
        <dbReference type="ARBA" id="ARBA00000274"/>
    </source>
</evidence>
<evidence type="ECO:0000256" key="3">
    <source>
        <dbReference type="RuleBase" id="RU363015"/>
    </source>
</evidence>
<dbReference type="Pfam" id="PF03641">
    <property type="entry name" value="Lysine_decarbox"/>
    <property type="match status" value="1"/>
</dbReference>
<dbReference type="EMBL" id="JABKKE010000024">
    <property type="protein sequence ID" value="NPE15052.1"/>
    <property type="molecule type" value="Genomic_DNA"/>
</dbReference>